<organism evidence="2 3">
    <name type="scientific">Ostreococcus tauri</name>
    <name type="common">Marine green alga</name>
    <dbReference type="NCBI Taxonomy" id="70448"/>
    <lineage>
        <taxon>Eukaryota</taxon>
        <taxon>Viridiplantae</taxon>
        <taxon>Chlorophyta</taxon>
        <taxon>Mamiellophyceae</taxon>
        <taxon>Mamiellales</taxon>
        <taxon>Bathycoccaceae</taxon>
        <taxon>Ostreococcus</taxon>
    </lineage>
</organism>
<dbReference type="GeneID" id="9835176"/>
<dbReference type="AlphaFoldDB" id="A0A090M171"/>
<reference evidence="2 3" key="2">
    <citation type="journal article" date="2014" name="BMC Genomics">
        <title>An improved genome of the model marine alga Ostreococcus tauri unfolds by assessing Illumina de novo assemblies.</title>
        <authorList>
            <person name="Blanc-Mathieu R."/>
            <person name="Verhelst B."/>
            <person name="Derelle E."/>
            <person name="Rombauts S."/>
            <person name="Bouget F.Y."/>
            <person name="Carre I."/>
            <person name="Chateau A."/>
            <person name="Eyre-Walker A."/>
            <person name="Grimsley N."/>
            <person name="Moreau H."/>
            <person name="Piegu B."/>
            <person name="Rivals E."/>
            <person name="Schackwitz W."/>
            <person name="Van de Peer Y."/>
            <person name="Piganeau G."/>
        </authorList>
    </citation>
    <scope>NUCLEOTIDE SEQUENCE [LARGE SCALE GENOMIC DNA]</scope>
    <source>
        <strain evidence="3">OTTH 0595 / CCAP 157/2 / RCC745</strain>
    </source>
</reference>
<evidence type="ECO:0000313" key="2">
    <source>
        <dbReference type="EMBL" id="CEF97931.1"/>
    </source>
</evidence>
<reference evidence="3" key="1">
    <citation type="journal article" date="2006" name="Proc. Natl. Acad. Sci. U.S.A.">
        <title>Genome analysis of the smallest free-living eukaryote Ostreococcus tauri unveils many unique features.</title>
        <authorList>
            <person name="Derelle E."/>
            <person name="Ferraz C."/>
            <person name="Rombauts S."/>
            <person name="Rouze P."/>
            <person name="Worden A.Z."/>
            <person name="Robbens S."/>
            <person name="Partensky F."/>
            <person name="Degroeve S."/>
            <person name="Echeynie S."/>
            <person name="Cooke R."/>
            <person name="Saeys Y."/>
            <person name="Wuyts J."/>
            <person name="Jabbari K."/>
            <person name="Bowler C."/>
            <person name="Panaud O."/>
            <person name="Piegu B."/>
            <person name="Ball S.G."/>
            <person name="Ral J.-P."/>
            <person name="Bouget F.-Y."/>
            <person name="Piganeau G."/>
            <person name="De Baets B."/>
            <person name="Picard A."/>
            <person name="Delseny M."/>
            <person name="Demaille J."/>
            <person name="Van de Peer Y."/>
            <person name="Moreau H."/>
        </authorList>
    </citation>
    <scope>NUCLEOTIDE SEQUENCE [LARGE SCALE GENOMIC DNA]</scope>
    <source>
        <strain evidence="3">OTTH 0595 / CCAP 157/2 / RCC745</strain>
    </source>
</reference>
<evidence type="ECO:0000313" key="3">
    <source>
        <dbReference type="Proteomes" id="UP000009170"/>
    </source>
</evidence>
<comment type="caution">
    <text evidence="2">The sequence shown here is derived from an EMBL/GenBank/DDBJ whole genome shotgun (WGS) entry which is preliminary data.</text>
</comment>
<proteinExistence type="predicted"/>
<name>A0A090M171_OSTTA</name>
<gene>
    <name evidence="2" type="ORF">OT_ostta05g01730</name>
</gene>
<evidence type="ECO:0000256" key="1">
    <source>
        <dbReference type="SAM" id="MobiDB-lite"/>
    </source>
</evidence>
<sequence length="421" mass="46393">MTASPNALDWLRARPRAAAACAHDALDGPLGEIASGCGTAIGLSCPRCGARVAPCDGCDRLTTLGDGGTRCCARCGALRIEGDAMRASMALEPTWEMDAEMAMEISIGVARDGVRGCVRAKREECARLERETRARSGDGDAAMRQRSNSTPTDDENGTPADDERRLTLSSVQCGQRVVPESIFKTPAPSRLGLGFATLARSTTSPVGCDDRVKNDAVQAKIVRLKGQILFGERATRKRRRTVDEYTWLEHDMLSSALRRANHDASSARKLMELSSSFLEDAPMLRMNLTRSSTLRTAIECLERDVKLLTKVDDKSLLLRDPDTDPYERLWPGETRANDIEPGVELLGRALRARSEWADRKASERGATHSKRLREITRAQNDLLATARDGTRDCEVQAARKSIKILISLYRTMYRLTCDLHD</sequence>
<dbReference type="OrthoDB" id="10540141at2759"/>
<dbReference type="Proteomes" id="UP000009170">
    <property type="component" value="Unassembled WGS sequence"/>
</dbReference>
<accession>A0A090M171</accession>
<dbReference type="InParanoid" id="A0A090M171"/>
<feature type="compositionally biased region" description="Basic and acidic residues" evidence="1">
    <location>
        <begin position="128"/>
        <end position="143"/>
    </location>
</feature>
<keyword evidence="3" id="KW-1185">Reference proteome</keyword>
<protein>
    <submittedName>
        <fullName evidence="2">Unnamed product</fullName>
    </submittedName>
</protein>
<dbReference type="EMBL" id="CAID01000005">
    <property type="protein sequence ID" value="CEF97931.1"/>
    <property type="molecule type" value="Genomic_DNA"/>
</dbReference>
<feature type="region of interest" description="Disordered" evidence="1">
    <location>
        <begin position="128"/>
        <end position="166"/>
    </location>
</feature>
<dbReference type="RefSeq" id="XP_022838976.1">
    <property type="nucleotide sequence ID" value="XM_022984224.1"/>
</dbReference>
<dbReference type="KEGG" id="ota:OT_ostta05g01730"/>